<comment type="caution">
    <text evidence="2">The sequence shown here is derived from an EMBL/GenBank/DDBJ whole genome shotgun (WGS) entry which is preliminary data.</text>
</comment>
<gene>
    <name evidence="2" type="ORF">ACFOZY_04425</name>
</gene>
<organism evidence="2 3">
    <name type="scientific">Chungangia koreensis</name>
    <dbReference type="NCBI Taxonomy" id="752657"/>
    <lineage>
        <taxon>Bacteria</taxon>
        <taxon>Bacillati</taxon>
        <taxon>Bacillota</taxon>
        <taxon>Bacilli</taxon>
        <taxon>Lactobacillales</taxon>
        <taxon>Chungangia</taxon>
    </lineage>
</organism>
<dbReference type="Proteomes" id="UP001595817">
    <property type="component" value="Unassembled WGS sequence"/>
</dbReference>
<dbReference type="Pfam" id="PF22316">
    <property type="entry name" value="ABhydrolase-like_N"/>
    <property type="match status" value="1"/>
</dbReference>
<evidence type="ECO:0000259" key="1">
    <source>
        <dbReference type="Pfam" id="PF22316"/>
    </source>
</evidence>
<dbReference type="InterPro" id="IPR029058">
    <property type="entry name" value="AB_hydrolase_fold"/>
</dbReference>
<keyword evidence="3" id="KW-1185">Reference proteome</keyword>
<protein>
    <recommendedName>
        <fullName evidence="1">BCE-2095-like N-terminal domain-containing protein</fullName>
    </recommendedName>
</protein>
<proteinExistence type="predicted"/>
<name>A0ABV8X3H6_9LACT</name>
<dbReference type="InterPro" id="IPR054527">
    <property type="entry name" value="BCE_2095-like_N"/>
</dbReference>
<dbReference type="EMBL" id="JBHSEC010000005">
    <property type="protein sequence ID" value="MFC4409679.1"/>
    <property type="molecule type" value="Genomic_DNA"/>
</dbReference>
<dbReference type="RefSeq" id="WP_378152699.1">
    <property type="nucleotide sequence ID" value="NZ_JBHSEC010000005.1"/>
</dbReference>
<accession>A0ABV8X3H6</accession>
<feature type="domain" description="BCE-2095-like N-terminal" evidence="1">
    <location>
        <begin position="17"/>
        <end position="103"/>
    </location>
</feature>
<dbReference type="Gene3D" id="3.40.50.1820">
    <property type="entry name" value="alpha/beta hydrolase"/>
    <property type="match status" value="1"/>
</dbReference>
<sequence>MKTKTFFHVQMEIFEAFKEGHIEHGLSLVKEAEQFFPEREEKLSFWKSCAYSRIGKTEEAIEVLQDARNKGIWWGPFQLQHDPDLKYLQGIEEFESIVAECKTLFERNELGAPEFRTFGNEQSSTGILSIHWRGSNIEDFAPYWTGADEFFFGFPQSSQIYSTNMFCWDDAVRAEEEVELANQQFLEGRTFKHVLVSGASQGGKLAIKRALSDTCGNIDGFIAVVPAIRDPLEVEEWLKKATGKARGVIITGDQDVYHPNIMSLQPLFEQYGVACKFFTNEGVGHDFPQNFTHQLRESVKFILQDNKG</sequence>
<reference evidence="3" key="1">
    <citation type="journal article" date="2019" name="Int. J. Syst. Evol. Microbiol.">
        <title>The Global Catalogue of Microorganisms (GCM) 10K type strain sequencing project: providing services to taxonomists for standard genome sequencing and annotation.</title>
        <authorList>
            <consortium name="The Broad Institute Genomics Platform"/>
            <consortium name="The Broad Institute Genome Sequencing Center for Infectious Disease"/>
            <person name="Wu L."/>
            <person name="Ma J."/>
        </authorList>
    </citation>
    <scope>NUCLEOTIDE SEQUENCE [LARGE SCALE GENOMIC DNA]</scope>
    <source>
        <strain evidence="3">CCUG 59778</strain>
    </source>
</reference>
<evidence type="ECO:0000313" key="2">
    <source>
        <dbReference type="EMBL" id="MFC4409679.1"/>
    </source>
</evidence>
<evidence type="ECO:0000313" key="3">
    <source>
        <dbReference type="Proteomes" id="UP001595817"/>
    </source>
</evidence>
<dbReference type="SUPFAM" id="SSF53474">
    <property type="entry name" value="alpha/beta-Hydrolases"/>
    <property type="match status" value="1"/>
</dbReference>